<dbReference type="EMBL" id="JAGGJA010000006">
    <property type="protein sequence ID" value="MCW9707427.1"/>
    <property type="molecule type" value="Genomic_DNA"/>
</dbReference>
<comment type="caution">
    <text evidence="1">The sequence shown here is derived from an EMBL/GenBank/DDBJ whole genome shotgun (WGS) entry which is preliminary data.</text>
</comment>
<accession>A0ABT3PNJ9</accession>
<evidence type="ECO:0000313" key="1">
    <source>
        <dbReference type="EMBL" id="MCW9707427.1"/>
    </source>
</evidence>
<protein>
    <submittedName>
        <fullName evidence="1">SIR2 family protein</fullName>
    </submittedName>
</protein>
<dbReference type="Proteomes" id="UP001207918">
    <property type="component" value="Unassembled WGS sequence"/>
</dbReference>
<sequence length="374" mass="44989">MDISFLLGSGISIPSKVSGVDQVTEKLLKGKWAIQNNQYIEVDDEDHRNDPRILSIQKLLLRIQERYSSDHHRLNYEELFYVVDSFKNYDLHPHENFIYETEFNYFEEFFNEVLKPDKWYDFEMVLNEIFKFFQSTISYVLQQHDEIKGFELLEEIQEDPEVEICNLFTLNHDVLIERYFDQKNFDYNSGFNEKDGDVNLFNFNSLESNEDDFRIIKLHGSINWFSFSQESGRIKQTRYGIPEAKKELHQLKNNEGENYEPLFDYPHFLSGTQNKIIDYNNSTFFELRNYFFRKLEQSNNLIASGYGWRDDGIDQVIYNWLNKSKNNRIHFLYDNLEDDTGFRTLEFYKSRDQIVDYEVYLQNAEWSNIKQNLS</sequence>
<keyword evidence="2" id="KW-1185">Reference proteome</keyword>
<organism evidence="1 2">
    <name type="scientific">Fodinibius salsisoli</name>
    <dbReference type="NCBI Taxonomy" id="2820877"/>
    <lineage>
        <taxon>Bacteria</taxon>
        <taxon>Pseudomonadati</taxon>
        <taxon>Balneolota</taxon>
        <taxon>Balneolia</taxon>
        <taxon>Balneolales</taxon>
        <taxon>Balneolaceae</taxon>
        <taxon>Fodinibius</taxon>
    </lineage>
</organism>
<reference evidence="1 2" key="1">
    <citation type="submission" date="2021-03" db="EMBL/GenBank/DDBJ databases">
        <title>Aliifodinibius sp. nov., a new bacterium isolated from saline soil.</title>
        <authorList>
            <person name="Galisteo C."/>
            <person name="De La Haba R."/>
            <person name="Sanchez-Porro C."/>
            <person name="Ventosa A."/>
        </authorList>
    </citation>
    <scope>NUCLEOTIDE SEQUENCE [LARGE SCALE GENOMIC DNA]</scope>
    <source>
        <strain evidence="1 2">1BSP15-2V2</strain>
    </source>
</reference>
<evidence type="ECO:0000313" key="2">
    <source>
        <dbReference type="Proteomes" id="UP001207918"/>
    </source>
</evidence>
<name>A0ABT3PNJ9_9BACT</name>
<dbReference type="Pfam" id="PF13289">
    <property type="entry name" value="SIR2_2"/>
    <property type="match status" value="1"/>
</dbReference>
<gene>
    <name evidence="1" type="ORF">J6I44_11200</name>
</gene>
<proteinExistence type="predicted"/>
<dbReference type="RefSeq" id="WP_265766209.1">
    <property type="nucleotide sequence ID" value="NZ_JAGGJA010000006.1"/>
</dbReference>